<dbReference type="Pfam" id="PF00378">
    <property type="entry name" value="ECH_1"/>
    <property type="match status" value="1"/>
</dbReference>
<dbReference type="KEGG" id="lak:106160590"/>
<name>A0A1S3I5P1_LINAN</name>
<dbReference type="GO" id="GO:0005777">
    <property type="term" value="C:peroxisome"/>
    <property type="evidence" value="ECO:0007669"/>
    <property type="project" value="TreeGrafter"/>
</dbReference>
<dbReference type="GeneID" id="106160590"/>
<evidence type="ECO:0000256" key="2">
    <source>
        <dbReference type="ARBA" id="ARBA00000765"/>
    </source>
</evidence>
<sequence length="207" mass="22702">MMNKNKSNIQALITTGKDKFYSNGLDLEWLGGSGAKDREAFMSAFNVLCVRILTFPMPTIAALNGHAFAGGAMLALCHDYRVMRTGRGWICLNEIDLKMRFTRFMLNLIQSKVKSSIVETDMLVMGKRFAADDALTAGLVTLITGPDQLIEKSAGLAELVIGANGYDRGAMKDMKRDVYARVVALEQMLRGKDAAAKLDLSDLISKL</sequence>
<evidence type="ECO:0000256" key="3">
    <source>
        <dbReference type="ARBA" id="ARBA00023098"/>
    </source>
</evidence>
<dbReference type="Gene3D" id="3.90.226.10">
    <property type="entry name" value="2-enoyl-CoA Hydratase, Chain A, domain 1"/>
    <property type="match status" value="1"/>
</dbReference>
<evidence type="ECO:0000256" key="1">
    <source>
        <dbReference type="ARBA" id="ARBA00000452"/>
    </source>
</evidence>
<keyword evidence="5" id="KW-0413">Isomerase</keyword>
<dbReference type="OrthoDB" id="1696280at2759"/>
<dbReference type="RefSeq" id="XP_013392689.1">
    <property type="nucleotide sequence ID" value="XM_013537235.1"/>
</dbReference>
<dbReference type="PANTHER" id="PTHR11941">
    <property type="entry name" value="ENOYL-COA HYDRATASE-RELATED"/>
    <property type="match status" value="1"/>
</dbReference>
<evidence type="ECO:0000313" key="5">
    <source>
        <dbReference type="RefSeq" id="XP_013392689.1"/>
    </source>
</evidence>
<dbReference type="CDD" id="cd06558">
    <property type="entry name" value="crotonase-like"/>
    <property type="match status" value="1"/>
</dbReference>
<dbReference type="GO" id="GO:0004165">
    <property type="term" value="F:delta(3)-delta(2)-enoyl-CoA isomerase activity"/>
    <property type="evidence" value="ECO:0007669"/>
    <property type="project" value="UniProtKB-EC"/>
</dbReference>
<dbReference type="STRING" id="7574.A0A1S3I5P1"/>
<keyword evidence="3" id="KW-0443">Lipid metabolism</keyword>
<dbReference type="InterPro" id="IPR029045">
    <property type="entry name" value="ClpP/crotonase-like_dom_sf"/>
</dbReference>
<dbReference type="InParanoid" id="A0A1S3I5P1"/>
<dbReference type="GO" id="GO:0006635">
    <property type="term" value="P:fatty acid beta-oxidation"/>
    <property type="evidence" value="ECO:0007669"/>
    <property type="project" value="TreeGrafter"/>
</dbReference>
<accession>A0A1S3I5P1</accession>
<dbReference type="FunFam" id="3.90.226.10:FF:000049">
    <property type="entry name" value="Enoyl-CoA delta isomerase 3"/>
    <property type="match status" value="1"/>
</dbReference>
<organism evidence="4 5">
    <name type="scientific">Lingula anatina</name>
    <name type="common">Brachiopod</name>
    <name type="synonym">Lingula unguis</name>
    <dbReference type="NCBI Taxonomy" id="7574"/>
    <lineage>
        <taxon>Eukaryota</taxon>
        <taxon>Metazoa</taxon>
        <taxon>Spiralia</taxon>
        <taxon>Lophotrochozoa</taxon>
        <taxon>Brachiopoda</taxon>
        <taxon>Linguliformea</taxon>
        <taxon>Lingulata</taxon>
        <taxon>Lingulida</taxon>
        <taxon>Linguloidea</taxon>
        <taxon>Lingulidae</taxon>
        <taxon>Lingula</taxon>
    </lineage>
</organism>
<keyword evidence="4" id="KW-1185">Reference proteome</keyword>
<dbReference type="AlphaFoldDB" id="A0A1S3I5P1"/>
<proteinExistence type="predicted"/>
<dbReference type="SUPFAM" id="SSF52096">
    <property type="entry name" value="ClpP/crotonase"/>
    <property type="match status" value="1"/>
</dbReference>
<dbReference type="Proteomes" id="UP000085678">
    <property type="component" value="Unplaced"/>
</dbReference>
<comment type="catalytic activity">
    <reaction evidence="2">
        <text>a (3E)-enoyl-CoA = a 4-saturated (2E)-enoyl-CoA</text>
        <dbReference type="Rhea" id="RHEA:45228"/>
        <dbReference type="ChEBI" id="CHEBI:58521"/>
        <dbReference type="ChEBI" id="CHEBI:85097"/>
        <dbReference type="EC" id="5.3.3.8"/>
    </reaction>
</comment>
<evidence type="ECO:0000313" key="4">
    <source>
        <dbReference type="Proteomes" id="UP000085678"/>
    </source>
</evidence>
<gene>
    <name evidence="5" type="primary">LOC106160590</name>
</gene>
<protein>
    <submittedName>
        <fullName evidence="5">Enoyl-CoA delta isomerase 3 isoform X1</fullName>
    </submittedName>
</protein>
<dbReference type="PANTHER" id="PTHR11941:SF75">
    <property type="entry name" value="ENOYL-COA HYDRATASE_ISOMERASE FAMILY PROTEIN"/>
    <property type="match status" value="1"/>
</dbReference>
<dbReference type="InterPro" id="IPR001753">
    <property type="entry name" value="Enoyl-CoA_hydra/iso"/>
</dbReference>
<reference evidence="5" key="1">
    <citation type="submission" date="2025-08" db="UniProtKB">
        <authorList>
            <consortium name="RefSeq"/>
        </authorList>
    </citation>
    <scope>IDENTIFICATION</scope>
    <source>
        <tissue evidence="5">Gonads</tissue>
    </source>
</reference>
<comment type="catalytic activity">
    <reaction evidence="1">
        <text>a (3Z)-enoyl-CoA = a 4-saturated (2E)-enoyl-CoA</text>
        <dbReference type="Rhea" id="RHEA:45900"/>
        <dbReference type="ChEBI" id="CHEBI:85097"/>
        <dbReference type="ChEBI" id="CHEBI:85489"/>
        <dbReference type="EC" id="5.3.3.8"/>
    </reaction>
</comment>